<dbReference type="GO" id="GO:0000400">
    <property type="term" value="F:four-way junction DNA binding"/>
    <property type="evidence" value="ECO:0007669"/>
    <property type="project" value="UniProtKB-UniRule"/>
</dbReference>
<comment type="subcellular location">
    <subcellularLocation>
        <location evidence="6">Cytoplasm</location>
    </subcellularLocation>
</comment>
<dbReference type="InterPro" id="IPR036267">
    <property type="entry name" value="RuvA_C_sf"/>
</dbReference>
<dbReference type="SUPFAM" id="SSF50249">
    <property type="entry name" value="Nucleic acid-binding proteins"/>
    <property type="match status" value="1"/>
</dbReference>
<comment type="domain">
    <text evidence="6">Has three domains with a flexible linker between the domains II and III and assumes an 'L' shape. Domain III is highly mobile and contacts RuvB.</text>
</comment>
<keyword evidence="4 6" id="KW-0233">DNA recombination</keyword>
<evidence type="ECO:0000259" key="8">
    <source>
        <dbReference type="Pfam" id="PF07499"/>
    </source>
</evidence>
<dbReference type="GO" id="GO:0006281">
    <property type="term" value="P:DNA repair"/>
    <property type="evidence" value="ECO:0007669"/>
    <property type="project" value="UniProtKB-UniRule"/>
</dbReference>
<gene>
    <name evidence="6 9" type="primary">ruvA</name>
    <name evidence="9" type="ORF">F8O04_07610</name>
</gene>
<keyword evidence="2 6" id="KW-0227">DNA damage</keyword>
<comment type="function">
    <text evidence="6">The RuvA-RuvB-RuvC complex processes Holliday junction (HJ) DNA during genetic recombination and DNA repair, while the RuvA-RuvB complex plays an important role in the rescue of blocked DNA replication forks via replication fork reversal (RFR). RuvA specifically binds to HJ cruciform DNA, conferring on it an open structure. The RuvB hexamer acts as an ATP-dependent pump, pulling dsDNA into and through the RuvAB complex. HJ branch migration allows RuvC to scan DNA until it finds its consensus sequence, where it cleaves and resolves the cruciform DNA.</text>
</comment>
<dbReference type="OrthoDB" id="5293449at2"/>
<comment type="subunit">
    <text evidence="6">Homotetramer. Forms an RuvA(8)-RuvB(12)-Holliday junction (HJ) complex. HJ DNA is sandwiched between 2 RuvA tetramers; dsDNA enters through RuvA and exits via RuvB. An RuvB hexamer assembles on each DNA strand where it exits the tetramer. Each RuvB hexamer is contacted by two RuvA subunits (via domain III) on 2 adjacent RuvB subunits; this complex drives branch migration. In the full resolvosome a probable DNA-RuvA(4)-RuvB(12)-RuvC(2) complex forms which resolves the HJ.</text>
</comment>
<evidence type="ECO:0000256" key="1">
    <source>
        <dbReference type="ARBA" id="ARBA00022490"/>
    </source>
</evidence>
<reference evidence="9 10" key="1">
    <citation type="submission" date="2019-09" db="EMBL/GenBank/DDBJ databases">
        <title>Phylogeny of genus Pseudoclavibacter and closely related genus.</title>
        <authorList>
            <person name="Li Y."/>
        </authorList>
    </citation>
    <scope>NUCLEOTIDE SEQUENCE [LARGE SCALE GENOMIC DNA]</scope>
    <source>
        <strain evidence="9 10">EGI 60007</strain>
    </source>
</reference>
<dbReference type="CDD" id="cd14332">
    <property type="entry name" value="UBA_RuvA_C"/>
    <property type="match status" value="1"/>
</dbReference>
<feature type="region of interest" description="Domain III" evidence="6">
    <location>
        <begin position="161"/>
        <end position="223"/>
    </location>
</feature>
<dbReference type="Gene3D" id="1.10.8.10">
    <property type="entry name" value="DNA helicase RuvA subunit, C-terminal domain"/>
    <property type="match status" value="1"/>
</dbReference>
<evidence type="ECO:0000256" key="4">
    <source>
        <dbReference type="ARBA" id="ARBA00023172"/>
    </source>
</evidence>
<dbReference type="AlphaFoldDB" id="A0A6H9WLN4"/>
<name>A0A6H9WLN4_9MICO</name>
<dbReference type="Pfam" id="PF01330">
    <property type="entry name" value="RuvA_N"/>
    <property type="match status" value="1"/>
</dbReference>
<dbReference type="GO" id="GO:0009378">
    <property type="term" value="F:four-way junction helicase activity"/>
    <property type="evidence" value="ECO:0007669"/>
    <property type="project" value="InterPro"/>
</dbReference>
<dbReference type="GO" id="GO:0048476">
    <property type="term" value="C:Holliday junction resolvase complex"/>
    <property type="evidence" value="ECO:0007669"/>
    <property type="project" value="UniProtKB-UniRule"/>
</dbReference>
<comment type="caution">
    <text evidence="6">Lacks conserved residue(s) required for the propagation of feature annotation.</text>
</comment>
<dbReference type="InterPro" id="IPR013849">
    <property type="entry name" value="DNA_helicase_Holl-junc_RuvA_I"/>
</dbReference>
<dbReference type="Gene3D" id="1.10.150.20">
    <property type="entry name" value="5' to 3' exonuclease, C-terminal subdomain"/>
    <property type="match status" value="1"/>
</dbReference>
<comment type="similarity">
    <text evidence="6">Belongs to the RuvA family.</text>
</comment>
<dbReference type="Pfam" id="PF14520">
    <property type="entry name" value="HHH_5"/>
    <property type="match status" value="1"/>
</dbReference>
<dbReference type="Proteomes" id="UP000431744">
    <property type="component" value="Unassembled WGS sequence"/>
</dbReference>
<dbReference type="InterPro" id="IPR010994">
    <property type="entry name" value="RuvA_2-like"/>
</dbReference>
<keyword evidence="10" id="KW-1185">Reference proteome</keyword>
<feature type="domain" description="Holliday junction DNA helicase RuvA C-terminal" evidence="8">
    <location>
        <begin position="162"/>
        <end position="217"/>
    </location>
</feature>
<evidence type="ECO:0000256" key="6">
    <source>
        <dbReference type="HAMAP-Rule" id="MF_00031"/>
    </source>
</evidence>
<feature type="domain" description="DNA helicase Holliday junction RuvA type" evidence="7">
    <location>
        <begin position="1"/>
        <end position="61"/>
    </location>
</feature>
<keyword evidence="3 6" id="KW-0238">DNA-binding</keyword>
<dbReference type="SUPFAM" id="SSF46929">
    <property type="entry name" value="DNA helicase RuvA subunit, C-terminal domain"/>
    <property type="match status" value="1"/>
</dbReference>
<evidence type="ECO:0000256" key="2">
    <source>
        <dbReference type="ARBA" id="ARBA00022763"/>
    </source>
</evidence>
<dbReference type="Pfam" id="PF07499">
    <property type="entry name" value="RuvA_C"/>
    <property type="match status" value="1"/>
</dbReference>
<dbReference type="Gene3D" id="2.40.50.140">
    <property type="entry name" value="Nucleic acid-binding proteins"/>
    <property type="match status" value="1"/>
</dbReference>
<evidence type="ECO:0000313" key="10">
    <source>
        <dbReference type="Proteomes" id="UP000431744"/>
    </source>
</evidence>
<evidence type="ECO:0000256" key="5">
    <source>
        <dbReference type="ARBA" id="ARBA00023204"/>
    </source>
</evidence>
<dbReference type="SUPFAM" id="SSF47781">
    <property type="entry name" value="RuvA domain 2-like"/>
    <property type="match status" value="1"/>
</dbReference>
<proteinExistence type="inferred from homology"/>
<evidence type="ECO:0000256" key="3">
    <source>
        <dbReference type="ARBA" id="ARBA00023125"/>
    </source>
</evidence>
<dbReference type="GO" id="GO:0009379">
    <property type="term" value="C:Holliday junction helicase complex"/>
    <property type="evidence" value="ECO:0007669"/>
    <property type="project" value="InterPro"/>
</dbReference>
<organism evidence="9 10">
    <name type="scientific">Pseudoclavibacter endophyticus</name>
    <dbReference type="NCBI Taxonomy" id="1778590"/>
    <lineage>
        <taxon>Bacteria</taxon>
        <taxon>Bacillati</taxon>
        <taxon>Actinomycetota</taxon>
        <taxon>Actinomycetes</taxon>
        <taxon>Micrococcales</taxon>
        <taxon>Microbacteriaceae</taxon>
        <taxon>Pseudoclavibacter</taxon>
    </lineage>
</organism>
<dbReference type="InterPro" id="IPR000085">
    <property type="entry name" value="RuvA"/>
</dbReference>
<keyword evidence="1 6" id="KW-0963">Cytoplasm</keyword>
<dbReference type="GO" id="GO:0005524">
    <property type="term" value="F:ATP binding"/>
    <property type="evidence" value="ECO:0007669"/>
    <property type="project" value="InterPro"/>
</dbReference>
<sequence>MIASLRGTVLALGAQTVHLDVQGVGYRVHVTPRHALDLRVGDEAYVITHLVVREDAWTLFGFRDDDELEIFEHLISVSGVGPKSALGVLSQLSPDDVARAVTNEDVAAFKRVSGIGPKSAGLIIVSLKGKIVAPVTRGATPQHPEDAVDGAAPAGLLAPSTRADVVEALVGLGYAEKIAGPAVDDAAATLVDAPDAPDDGRLFDVASLLRAALRILSAPKGRR</sequence>
<dbReference type="RefSeq" id="WP_158028647.1">
    <property type="nucleotide sequence ID" value="NZ_BMHG01000001.1"/>
</dbReference>
<comment type="caution">
    <text evidence="9">The sequence shown here is derived from an EMBL/GenBank/DDBJ whole genome shotgun (WGS) entry which is preliminary data.</text>
</comment>
<dbReference type="NCBIfam" id="TIGR00084">
    <property type="entry name" value="ruvA"/>
    <property type="match status" value="1"/>
</dbReference>
<protein>
    <recommendedName>
        <fullName evidence="6">Holliday junction branch migration complex subunit RuvA</fullName>
    </recommendedName>
</protein>
<keyword evidence="5 6" id="KW-0234">DNA repair</keyword>
<dbReference type="EMBL" id="WBJY01000001">
    <property type="protein sequence ID" value="KAB1650063.1"/>
    <property type="molecule type" value="Genomic_DNA"/>
</dbReference>
<dbReference type="GO" id="GO:0006310">
    <property type="term" value="P:DNA recombination"/>
    <property type="evidence" value="ECO:0007669"/>
    <property type="project" value="UniProtKB-UniRule"/>
</dbReference>
<dbReference type="InterPro" id="IPR011114">
    <property type="entry name" value="RuvA_C"/>
</dbReference>
<evidence type="ECO:0000259" key="7">
    <source>
        <dbReference type="Pfam" id="PF01330"/>
    </source>
</evidence>
<dbReference type="InterPro" id="IPR012340">
    <property type="entry name" value="NA-bd_OB-fold"/>
</dbReference>
<evidence type="ECO:0000313" key="9">
    <source>
        <dbReference type="EMBL" id="KAB1650063.1"/>
    </source>
</evidence>
<dbReference type="HAMAP" id="MF_00031">
    <property type="entry name" value="DNA_HJ_migration_RuvA"/>
    <property type="match status" value="1"/>
</dbReference>
<accession>A0A6H9WLN4</accession>
<dbReference type="GO" id="GO:0005737">
    <property type="term" value="C:cytoplasm"/>
    <property type="evidence" value="ECO:0007669"/>
    <property type="project" value="UniProtKB-SubCell"/>
</dbReference>